<feature type="coiled-coil region" evidence="1">
    <location>
        <begin position="579"/>
        <end position="613"/>
    </location>
</feature>
<reference evidence="3" key="1">
    <citation type="journal article" date="2023" name="GigaByte">
        <title>Genome assembly of the bearded iris, Iris pallida Lam.</title>
        <authorList>
            <person name="Bruccoleri R.E."/>
            <person name="Oakeley E.J."/>
            <person name="Faust A.M.E."/>
            <person name="Altorfer M."/>
            <person name="Dessus-Babus S."/>
            <person name="Burckhardt D."/>
            <person name="Oertli M."/>
            <person name="Naumann U."/>
            <person name="Petersen F."/>
            <person name="Wong J."/>
        </authorList>
    </citation>
    <scope>NUCLEOTIDE SEQUENCE</scope>
    <source>
        <strain evidence="3">GSM-AAB239-AS_SAM_17_03QT</strain>
    </source>
</reference>
<evidence type="ECO:0000313" key="4">
    <source>
        <dbReference type="Proteomes" id="UP001140949"/>
    </source>
</evidence>
<proteinExistence type="predicted"/>
<dbReference type="AlphaFoldDB" id="A0AAX6H6W9"/>
<sequence length="630" mass="73256">MLEELKKELDHEKNLNSNLRLQLEKTQESNSELMFAVRDLEEMLERKNGEVRGDDSQEKECRDEMSHMSGGLQQESVETTSENEERYALDVLIKGHHDSKGIYSQDQMIMDLSSELELYKKDREDLEMQMEQLALDYEILKQENHDISSRLEQIQLREQLRMQYECSAHLAIINDLEIHVESLEAELQKQADGFEGNLAAIVHEKVEQEQRAIEAEETLRKTRWNSAKIAEQLQEEVRRLSAQMSSAFDANEKLALQKLTECRELHLQKSHLEEMLEKTNEQLTSVKHQHHVKCQQLLSLIDFKTEEADRLYLELNDNREELENQRKSEAARHNASREEMLILKAEMEQLSRERDRLSEQVAQKEKLVAEMEELKAKATSTENLLNERSLERDSLVKQLSMMEEEANRSSEEHSALRHLKDGQDETIRILKSEVENIRAQYTDLKRSLSDDELERENLRKQVLLLRGDLQEEADIIASIEKKLKGNNARLTVSEGTTKKTVTNKKKRSVVATRGSQEAPTLNENSEFSHEVNRLNGHGSAFHQGKQIESNMHNNSEKEGEILDSHKYDLRNAAELISEMANLRELNECMAVELKDMQERYSEMSLKFAEVEGERQRLLITIRTLKNALKN</sequence>
<feature type="compositionally biased region" description="Polar residues" evidence="2">
    <location>
        <begin position="71"/>
        <end position="80"/>
    </location>
</feature>
<dbReference type="PANTHER" id="PTHR34452:SF7">
    <property type="entry name" value="MYOSIN HEAVY CHAIN-RELATED PROTEIN"/>
    <property type="match status" value="1"/>
</dbReference>
<protein>
    <submittedName>
        <fullName evidence="3">Paramyosin-like isoform X2</fullName>
    </submittedName>
</protein>
<keyword evidence="1" id="KW-0175">Coiled coil</keyword>
<keyword evidence="4" id="KW-1185">Reference proteome</keyword>
<dbReference type="Proteomes" id="UP001140949">
    <property type="component" value="Unassembled WGS sequence"/>
</dbReference>
<accession>A0AAX6H6W9</accession>
<feature type="coiled-coil region" evidence="1">
    <location>
        <begin position="2"/>
        <end position="29"/>
    </location>
</feature>
<dbReference type="PANTHER" id="PTHR34452">
    <property type="entry name" value="MYOSIN HEAVY CHAIN-RELATED PROTEIN"/>
    <property type="match status" value="1"/>
</dbReference>
<feature type="region of interest" description="Disordered" evidence="2">
    <location>
        <begin position="46"/>
        <end position="80"/>
    </location>
</feature>
<gene>
    <name evidence="3" type="ORF">M6B38_325160</name>
</gene>
<dbReference type="EMBL" id="JANAVB010011800">
    <property type="protein sequence ID" value="KAJ6836739.1"/>
    <property type="molecule type" value="Genomic_DNA"/>
</dbReference>
<feature type="coiled-coil region" evidence="1">
    <location>
        <begin position="230"/>
        <end position="461"/>
    </location>
</feature>
<comment type="caution">
    <text evidence="3">The sequence shown here is derived from an EMBL/GenBank/DDBJ whole genome shotgun (WGS) entry which is preliminary data.</text>
</comment>
<reference evidence="3" key="2">
    <citation type="submission" date="2023-04" db="EMBL/GenBank/DDBJ databases">
        <authorList>
            <person name="Bruccoleri R.E."/>
            <person name="Oakeley E.J."/>
            <person name="Faust A.-M."/>
            <person name="Dessus-Babus S."/>
            <person name="Altorfer M."/>
            <person name="Burckhardt D."/>
            <person name="Oertli M."/>
            <person name="Naumann U."/>
            <person name="Petersen F."/>
            <person name="Wong J."/>
        </authorList>
    </citation>
    <scope>NUCLEOTIDE SEQUENCE</scope>
    <source>
        <strain evidence="3">GSM-AAB239-AS_SAM_17_03QT</strain>
        <tissue evidence="3">Leaf</tissue>
    </source>
</reference>
<feature type="coiled-coil region" evidence="1">
    <location>
        <begin position="109"/>
        <end position="193"/>
    </location>
</feature>
<feature type="compositionally biased region" description="Basic and acidic residues" evidence="2">
    <location>
        <begin position="46"/>
        <end position="66"/>
    </location>
</feature>
<evidence type="ECO:0000256" key="1">
    <source>
        <dbReference type="SAM" id="Coils"/>
    </source>
</evidence>
<evidence type="ECO:0000256" key="2">
    <source>
        <dbReference type="SAM" id="MobiDB-lite"/>
    </source>
</evidence>
<organism evidence="3 4">
    <name type="scientific">Iris pallida</name>
    <name type="common">Sweet iris</name>
    <dbReference type="NCBI Taxonomy" id="29817"/>
    <lineage>
        <taxon>Eukaryota</taxon>
        <taxon>Viridiplantae</taxon>
        <taxon>Streptophyta</taxon>
        <taxon>Embryophyta</taxon>
        <taxon>Tracheophyta</taxon>
        <taxon>Spermatophyta</taxon>
        <taxon>Magnoliopsida</taxon>
        <taxon>Liliopsida</taxon>
        <taxon>Asparagales</taxon>
        <taxon>Iridaceae</taxon>
        <taxon>Iridoideae</taxon>
        <taxon>Irideae</taxon>
        <taxon>Iris</taxon>
    </lineage>
</organism>
<evidence type="ECO:0000313" key="3">
    <source>
        <dbReference type="EMBL" id="KAJ6836739.1"/>
    </source>
</evidence>
<name>A0AAX6H6W9_IRIPA</name>